<name>A0AAV4UWF0_9ARAC</name>
<dbReference type="EMBL" id="BPLQ01011974">
    <property type="protein sequence ID" value="GIY61729.1"/>
    <property type="molecule type" value="Genomic_DNA"/>
</dbReference>
<comment type="caution">
    <text evidence="1">The sequence shown here is derived from an EMBL/GenBank/DDBJ whole genome shotgun (WGS) entry which is preliminary data.</text>
</comment>
<reference evidence="1 2" key="1">
    <citation type="submission" date="2021-06" db="EMBL/GenBank/DDBJ databases">
        <title>Caerostris darwini draft genome.</title>
        <authorList>
            <person name="Kono N."/>
            <person name="Arakawa K."/>
        </authorList>
    </citation>
    <scope>NUCLEOTIDE SEQUENCE [LARGE SCALE GENOMIC DNA]</scope>
</reference>
<dbReference type="AlphaFoldDB" id="A0AAV4UWF0"/>
<dbReference type="Proteomes" id="UP001054837">
    <property type="component" value="Unassembled WGS sequence"/>
</dbReference>
<evidence type="ECO:0000313" key="1">
    <source>
        <dbReference type="EMBL" id="GIY61729.1"/>
    </source>
</evidence>
<gene>
    <name evidence="1" type="ORF">CDAR_36601</name>
</gene>
<accession>A0AAV4UWF0</accession>
<protein>
    <submittedName>
        <fullName evidence="1">Uncharacterized protein</fullName>
    </submittedName>
</protein>
<proteinExistence type="predicted"/>
<organism evidence="1 2">
    <name type="scientific">Caerostris darwini</name>
    <dbReference type="NCBI Taxonomy" id="1538125"/>
    <lineage>
        <taxon>Eukaryota</taxon>
        <taxon>Metazoa</taxon>
        <taxon>Ecdysozoa</taxon>
        <taxon>Arthropoda</taxon>
        <taxon>Chelicerata</taxon>
        <taxon>Arachnida</taxon>
        <taxon>Araneae</taxon>
        <taxon>Araneomorphae</taxon>
        <taxon>Entelegynae</taxon>
        <taxon>Araneoidea</taxon>
        <taxon>Araneidae</taxon>
        <taxon>Caerostris</taxon>
    </lineage>
</organism>
<keyword evidence="2" id="KW-1185">Reference proteome</keyword>
<sequence length="91" mass="10338">MRTVQHLSRWTDCDKRASPVVKWSSPRGREGGEVMQKGTLDSRCVRSRSSYLPNGLPCLHHPLCSDGIRMTRGSVFLFIFSLISDLRSEDE</sequence>
<evidence type="ECO:0000313" key="2">
    <source>
        <dbReference type="Proteomes" id="UP001054837"/>
    </source>
</evidence>